<dbReference type="GO" id="GO:0003677">
    <property type="term" value="F:DNA binding"/>
    <property type="evidence" value="ECO:0007669"/>
    <property type="project" value="UniProtKB-UniRule"/>
</dbReference>
<dbReference type="GO" id="GO:0005737">
    <property type="term" value="C:cytoplasm"/>
    <property type="evidence" value="ECO:0007669"/>
    <property type="project" value="UniProtKB-SubCell"/>
</dbReference>
<dbReference type="Pfam" id="PF16326">
    <property type="entry name" value="ABC_tran_CTD"/>
    <property type="match status" value="1"/>
</dbReference>
<keyword evidence="15" id="KW-1185">Reference proteome</keyword>
<comment type="caution">
    <text evidence="14">The sequence shown here is derived from an EMBL/GenBank/DDBJ whole genome shotgun (WGS) entry which is preliminary data.</text>
</comment>
<keyword evidence="5 11" id="KW-0378">Hydrolase</keyword>
<evidence type="ECO:0000256" key="8">
    <source>
        <dbReference type="ARBA" id="ARBA00023204"/>
    </source>
</evidence>
<keyword evidence="8 11" id="KW-0234">DNA repair</keyword>
<keyword evidence="1 11" id="KW-0963">Cytoplasm</keyword>
<dbReference type="Gene3D" id="3.40.50.300">
    <property type="entry name" value="P-loop containing nucleotide triphosphate hydrolases"/>
    <property type="match status" value="2"/>
</dbReference>
<feature type="region of interest" description="Disordered" evidence="12">
    <location>
        <begin position="486"/>
        <end position="532"/>
    </location>
</feature>
<dbReference type="InterPro" id="IPR051309">
    <property type="entry name" value="ABCF_ATPase"/>
</dbReference>
<dbReference type="PROSITE" id="PS00211">
    <property type="entry name" value="ABC_TRANSPORTER_1"/>
    <property type="match status" value="1"/>
</dbReference>
<evidence type="ECO:0000313" key="14">
    <source>
        <dbReference type="EMBL" id="POR04099.1"/>
    </source>
</evidence>
<dbReference type="EC" id="3.6.1.-" evidence="11"/>
<evidence type="ECO:0000256" key="10">
    <source>
        <dbReference type="ARBA" id="ARBA00061478"/>
    </source>
</evidence>
<dbReference type="CDD" id="cd03221">
    <property type="entry name" value="ABCF_EF-3"/>
    <property type="match status" value="2"/>
</dbReference>
<dbReference type="GO" id="GO:0043022">
    <property type="term" value="F:ribosome binding"/>
    <property type="evidence" value="ECO:0007669"/>
    <property type="project" value="UniProtKB-UniRule"/>
</dbReference>
<dbReference type="GO" id="GO:0016887">
    <property type="term" value="F:ATP hydrolysis activity"/>
    <property type="evidence" value="ECO:0007669"/>
    <property type="project" value="UniProtKB-UniRule"/>
</dbReference>
<evidence type="ECO:0000256" key="4">
    <source>
        <dbReference type="ARBA" id="ARBA00022763"/>
    </source>
</evidence>
<dbReference type="FunFam" id="3.40.50.300:FF:000309">
    <property type="entry name" value="ABC transporter ATP-binding protein"/>
    <property type="match status" value="1"/>
</dbReference>
<feature type="domain" description="ABC transporter" evidence="13">
    <location>
        <begin position="4"/>
        <end position="216"/>
    </location>
</feature>
<evidence type="ECO:0000256" key="1">
    <source>
        <dbReference type="ARBA" id="ARBA00022490"/>
    </source>
</evidence>
<feature type="domain" description="ABC transporter" evidence="13">
    <location>
        <begin position="283"/>
        <end position="503"/>
    </location>
</feature>
<name>A0A2S4JX38_9SPIO</name>
<dbReference type="InterPro" id="IPR027417">
    <property type="entry name" value="P-loop_NTPase"/>
</dbReference>
<dbReference type="PROSITE" id="PS50893">
    <property type="entry name" value="ABC_TRANSPORTER_2"/>
    <property type="match status" value="2"/>
</dbReference>
<comment type="function">
    <text evidence="11">Probably plays a role in ribosome assembly or function. May be involved in resolution of branched DNA intermediates that result from template switching in postreplication gaps. Binds DNA and has ATPase activity.</text>
</comment>
<comment type="catalytic activity">
    <reaction evidence="9 11">
        <text>ATP + H2O = ADP + phosphate + H(+)</text>
        <dbReference type="Rhea" id="RHEA:13065"/>
        <dbReference type="ChEBI" id="CHEBI:15377"/>
        <dbReference type="ChEBI" id="CHEBI:15378"/>
        <dbReference type="ChEBI" id="CHEBI:30616"/>
        <dbReference type="ChEBI" id="CHEBI:43474"/>
        <dbReference type="ChEBI" id="CHEBI:456216"/>
    </reaction>
</comment>
<evidence type="ECO:0000256" key="12">
    <source>
        <dbReference type="SAM" id="MobiDB-lite"/>
    </source>
</evidence>
<feature type="binding site" evidence="11">
    <location>
        <begin position="317"/>
        <end position="324"/>
    </location>
    <ligand>
        <name>ATP</name>
        <dbReference type="ChEBI" id="CHEBI:30616"/>
        <label>2</label>
    </ligand>
</feature>
<dbReference type="Pfam" id="PF12848">
    <property type="entry name" value="ABC_tran_Xtn"/>
    <property type="match status" value="1"/>
</dbReference>
<keyword evidence="3 11" id="KW-0547">Nucleotide-binding</keyword>
<dbReference type="EMBL" id="LPWH01000049">
    <property type="protein sequence ID" value="POR04099.1"/>
    <property type="molecule type" value="Genomic_DNA"/>
</dbReference>
<dbReference type="GO" id="GO:0006281">
    <property type="term" value="P:DNA repair"/>
    <property type="evidence" value="ECO:0007669"/>
    <property type="project" value="UniProtKB-KW"/>
</dbReference>
<evidence type="ECO:0000256" key="3">
    <source>
        <dbReference type="ARBA" id="ARBA00022741"/>
    </source>
</evidence>
<reference evidence="15" key="1">
    <citation type="submission" date="2015-12" db="EMBL/GenBank/DDBJ databases">
        <authorList>
            <person name="Lodha T.D."/>
            <person name="Chintalapati S."/>
            <person name="Chintalapati V.R."/>
            <person name="Sravanthi T."/>
        </authorList>
    </citation>
    <scope>NUCLEOTIDE SEQUENCE [LARGE SCALE GENOMIC DNA]</scope>
    <source>
        <strain evidence="15">JC133</strain>
    </source>
</reference>
<evidence type="ECO:0000313" key="15">
    <source>
        <dbReference type="Proteomes" id="UP000237350"/>
    </source>
</evidence>
<proteinExistence type="inferred from homology"/>
<accession>A0A2S4JX38</accession>
<dbReference type="SMART" id="SM00382">
    <property type="entry name" value="AAA"/>
    <property type="match status" value="2"/>
</dbReference>
<dbReference type="InterPro" id="IPR043686">
    <property type="entry name" value="Uup"/>
</dbReference>
<dbReference type="InterPro" id="IPR032524">
    <property type="entry name" value="ABC_tran_C"/>
</dbReference>
<dbReference type="InterPro" id="IPR003439">
    <property type="entry name" value="ABC_transporter-like_ATP-bd"/>
</dbReference>
<dbReference type="InterPro" id="IPR003593">
    <property type="entry name" value="AAA+_ATPase"/>
</dbReference>
<evidence type="ECO:0000256" key="7">
    <source>
        <dbReference type="ARBA" id="ARBA00023125"/>
    </source>
</evidence>
<organism evidence="14 15">
    <name type="scientific">Alkalispirochaeta sphaeroplastigenens</name>
    <dbReference type="NCBI Taxonomy" id="1187066"/>
    <lineage>
        <taxon>Bacteria</taxon>
        <taxon>Pseudomonadati</taxon>
        <taxon>Spirochaetota</taxon>
        <taxon>Spirochaetia</taxon>
        <taxon>Spirochaetales</taxon>
        <taxon>Spirochaetaceae</taxon>
        <taxon>Alkalispirochaeta</taxon>
    </lineage>
</organism>
<keyword evidence="2 11" id="KW-0677">Repeat</keyword>
<sequence length="614" mass="69342">MAILSIHNLDLSFGGEPLLKNVHLHINPGERICLMGRNGTGKSTLLKIIAGQVLPDRGAVRLEQEARATFLNQDLPADLTGSALAVASQGEPSREQEARQLLTRLAVSPEAAVETLSGGALRRVLLARTLATPAEILLLDEPTNHLDLDTVVWLENYLERLCKSRSAAIVFVTHDRAFARRLAQNVAELDRGTLYHHTCGYDEFLERRDKRLADEEARWEQFDKDLAREEAWLRRGVKARRTRDEGRVRRLLDMRERYRQRRERVGSVDLSLEEARRSGDLVITTKNLSFAYSPEDEPIIDNLSTLIMRGDRVGIVGPNGSGKTTLIKLLLGELAPRDGTVRRGANLHPIYFDQLRTSLDPEKTLWENLGDGYDTVTINGRTRHLLAYMEDFLFSREEVNKPVRILSGGERNRLLLAKFFARPSNLLVLDEPTNDLDGETLELLEQILLDYQGTILLVSHDRAFLDNVVTDCLVLSGDGTVQEYAGGYGDWRDRQNHRADQETQNRDKTAGRGNPSPAGERQKPRRTGTRLRYKEHQELEALPGAIAALEEEEADIHRQLSDPDLYRTVARQETPGGSTQDPGQLSRRLEEIGQELARAYERWEELEARRGDSP</sequence>
<evidence type="ECO:0000256" key="5">
    <source>
        <dbReference type="ARBA" id="ARBA00022801"/>
    </source>
</evidence>
<dbReference type="AlphaFoldDB" id="A0A2S4JX38"/>
<dbReference type="InterPro" id="IPR017871">
    <property type="entry name" value="ABC_transporter-like_CS"/>
</dbReference>
<dbReference type="SUPFAM" id="SSF52540">
    <property type="entry name" value="P-loop containing nucleoside triphosphate hydrolases"/>
    <property type="match status" value="2"/>
</dbReference>
<comment type="subcellular location">
    <subcellularLocation>
        <location evidence="11">Cytoplasm</location>
    </subcellularLocation>
    <text evidence="11">Associates with ribosomes.</text>
</comment>
<evidence type="ECO:0000256" key="6">
    <source>
        <dbReference type="ARBA" id="ARBA00022840"/>
    </source>
</evidence>
<dbReference type="Proteomes" id="UP000237350">
    <property type="component" value="Unassembled WGS sequence"/>
</dbReference>
<keyword evidence="6 11" id="KW-0067">ATP-binding</keyword>
<dbReference type="Pfam" id="PF00005">
    <property type="entry name" value="ABC_tran"/>
    <property type="match status" value="2"/>
</dbReference>
<feature type="binding site" evidence="11">
    <location>
        <begin position="36"/>
        <end position="43"/>
    </location>
    <ligand>
        <name>ATP</name>
        <dbReference type="ChEBI" id="CHEBI:30616"/>
        <label>1</label>
    </ligand>
</feature>
<gene>
    <name evidence="11" type="primary">uup</name>
    <name evidence="14" type="ORF">AU468_03760</name>
</gene>
<keyword evidence="4 11" id="KW-0227">DNA damage</keyword>
<dbReference type="PANTHER" id="PTHR42855">
    <property type="entry name" value="ABC TRANSPORTER ATP-BINDING SUBUNIT"/>
    <property type="match status" value="1"/>
</dbReference>
<evidence type="ECO:0000256" key="11">
    <source>
        <dbReference type="HAMAP-Rule" id="MF_00848"/>
    </source>
</evidence>
<dbReference type="PANTHER" id="PTHR42855:SF1">
    <property type="entry name" value="ABC TRANSPORTER DOMAIN-CONTAINING PROTEIN"/>
    <property type="match status" value="1"/>
</dbReference>
<comment type="similarity">
    <text evidence="10 11">Belongs to the ABC transporter superfamily. ABCF family. Uup subfamily.</text>
</comment>
<feature type="region of interest" description="Disordered" evidence="12">
    <location>
        <begin position="559"/>
        <end position="587"/>
    </location>
</feature>
<keyword evidence="7 11" id="KW-0238">DNA-binding</keyword>
<protein>
    <recommendedName>
        <fullName evidence="11">ATP-binding protein Uup</fullName>
        <ecNumber evidence="11">3.6.1.-</ecNumber>
    </recommendedName>
</protein>
<dbReference type="Gene3D" id="1.10.287.380">
    <property type="entry name" value="Valyl-tRNA synthetase, C-terminal domain"/>
    <property type="match status" value="1"/>
</dbReference>
<evidence type="ECO:0000256" key="2">
    <source>
        <dbReference type="ARBA" id="ARBA00022737"/>
    </source>
</evidence>
<dbReference type="GO" id="GO:0005524">
    <property type="term" value="F:ATP binding"/>
    <property type="evidence" value="ECO:0007669"/>
    <property type="project" value="UniProtKB-UniRule"/>
</dbReference>
<evidence type="ECO:0000259" key="13">
    <source>
        <dbReference type="PROSITE" id="PS50893"/>
    </source>
</evidence>
<dbReference type="InterPro" id="IPR037118">
    <property type="entry name" value="Val-tRNA_synth_C_sf"/>
</dbReference>
<dbReference type="OrthoDB" id="9760950at2"/>
<dbReference type="InterPro" id="IPR032781">
    <property type="entry name" value="ABC_tran_Xtn"/>
</dbReference>
<feature type="compositionally biased region" description="Basic and acidic residues" evidence="12">
    <location>
        <begin position="490"/>
        <end position="510"/>
    </location>
</feature>
<dbReference type="HAMAP" id="MF_00848">
    <property type="entry name" value="Uup"/>
    <property type="match status" value="1"/>
</dbReference>
<evidence type="ECO:0000256" key="9">
    <source>
        <dbReference type="ARBA" id="ARBA00049360"/>
    </source>
</evidence>
<dbReference type="RefSeq" id="WP_103679558.1">
    <property type="nucleotide sequence ID" value="NZ_LPWH01000049.1"/>
</dbReference>